<dbReference type="Proteomes" id="UP001595793">
    <property type="component" value="Unassembled WGS sequence"/>
</dbReference>
<accession>A0ABV8H411</accession>
<comment type="caution">
    <text evidence="2">The sequence shown here is derived from an EMBL/GenBank/DDBJ whole genome shotgun (WGS) entry which is preliminary data.</text>
</comment>
<evidence type="ECO:0000313" key="2">
    <source>
        <dbReference type="EMBL" id="MFC4026870.1"/>
    </source>
</evidence>
<feature type="transmembrane region" description="Helical" evidence="1">
    <location>
        <begin position="7"/>
        <end position="31"/>
    </location>
</feature>
<keyword evidence="1" id="KW-0472">Membrane</keyword>
<feature type="transmembrane region" description="Helical" evidence="1">
    <location>
        <begin position="111"/>
        <end position="130"/>
    </location>
</feature>
<feature type="transmembrane region" description="Helical" evidence="1">
    <location>
        <begin position="63"/>
        <end position="80"/>
    </location>
</feature>
<proteinExistence type="predicted"/>
<protein>
    <submittedName>
        <fullName evidence="2">DUF2975 domain-containing protein</fullName>
    </submittedName>
</protein>
<organism evidence="2 3">
    <name type="scientific">Zunongwangia endophytica</name>
    <dbReference type="NCBI Taxonomy" id="1808945"/>
    <lineage>
        <taxon>Bacteria</taxon>
        <taxon>Pseudomonadati</taxon>
        <taxon>Bacteroidota</taxon>
        <taxon>Flavobacteriia</taxon>
        <taxon>Flavobacteriales</taxon>
        <taxon>Flavobacteriaceae</taxon>
        <taxon>Zunongwangia</taxon>
    </lineage>
</organism>
<dbReference type="RefSeq" id="WP_290235530.1">
    <property type="nucleotide sequence ID" value="NZ_JAUFPZ010000002.1"/>
</dbReference>
<keyword evidence="1" id="KW-0812">Transmembrane</keyword>
<feature type="transmembrane region" description="Helical" evidence="1">
    <location>
        <begin position="136"/>
        <end position="157"/>
    </location>
</feature>
<evidence type="ECO:0000313" key="3">
    <source>
        <dbReference type="Proteomes" id="UP001595793"/>
    </source>
</evidence>
<gene>
    <name evidence="2" type="ORF">ACFOS1_05600</name>
</gene>
<evidence type="ECO:0000256" key="1">
    <source>
        <dbReference type="SAM" id="Phobius"/>
    </source>
</evidence>
<sequence>MKWHLNILKIIVITVIALLIASALINILGAIHQFDMLNEISNSFFFKNYFPERSFDYSKNGERLFYVLNSAVFIYLAIGLRKVPKLINDILKENLFYPYQAEEIRRISSTIIGYAKLKFLIILCCGAFFLMSPFNILGFIPSFIILYILGKVLLLLGKVVAKGEVIKQENDLTV</sequence>
<name>A0ABV8H411_9FLAO</name>
<dbReference type="EMBL" id="JBHSAS010000006">
    <property type="protein sequence ID" value="MFC4026870.1"/>
    <property type="molecule type" value="Genomic_DNA"/>
</dbReference>
<reference evidence="3" key="1">
    <citation type="journal article" date="2019" name="Int. J. Syst. Evol. Microbiol.">
        <title>The Global Catalogue of Microorganisms (GCM) 10K type strain sequencing project: providing services to taxonomists for standard genome sequencing and annotation.</title>
        <authorList>
            <consortium name="The Broad Institute Genomics Platform"/>
            <consortium name="The Broad Institute Genome Sequencing Center for Infectious Disease"/>
            <person name="Wu L."/>
            <person name="Ma J."/>
        </authorList>
    </citation>
    <scope>NUCLEOTIDE SEQUENCE [LARGE SCALE GENOMIC DNA]</scope>
    <source>
        <strain evidence="3">CECT 9128</strain>
    </source>
</reference>
<keyword evidence="1" id="KW-1133">Transmembrane helix</keyword>
<keyword evidence="3" id="KW-1185">Reference proteome</keyword>